<dbReference type="EMBL" id="KL367516">
    <property type="protein sequence ID" value="KFD67281.1"/>
    <property type="molecule type" value="Genomic_DNA"/>
</dbReference>
<dbReference type="Proteomes" id="UP000030758">
    <property type="component" value="Unassembled WGS sequence"/>
</dbReference>
<proteinExistence type="predicted"/>
<dbReference type="AlphaFoldDB" id="A0A085NCT5"/>
<protein>
    <submittedName>
        <fullName evidence="1">Uncharacterized protein</fullName>
    </submittedName>
</protein>
<reference evidence="1" key="1">
    <citation type="journal article" date="2014" name="Nat. Genet.">
        <title>Genome and transcriptome of the porcine whipworm Trichuris suis.</title>
        <authorList>
            <person name="Jex A.R."/>
            <person name="Nejsum P."/>
            <person name="Schwarz E.M."/>
            <person name="Hu L."/>
            <person name="Young N.D."/>
            <person name="Hall R.S."/>
            <person name="Korhonen P.K."/>
            <person name="Liao S."/>
            <person name="Thamsborg S."/>
            <person name="Xia J."/>
            <person name="Xu P."/>
            <person name="Wang S."/>
            <person name="Scheerlinck J.P."/>
            <person name="Hofmann A."/>
            <person name="Sternberg P.W."/>
            <person name="Wang J."/>
            <person name="Gasser R.B."/>
        </authorList>
    </citation>
    <scope>NUCLEOTIDE SEQUENCE [LARGE SCALE GENOMIC DNA]</scope>
    <source>
        <strain evidence="1">DCEP-RM93F</strain>
    </source>
</reference>
<sequence length="164" mass="19137">MLKLVLFTCIRFMASSRSAACRRTREATEKGAYACIFMLICSKYVLAAFQALSSAKRNNSYRYLSAKIIYEKRNLNAKLAISYLFRQCSHSSQQVHSFSNFSHVDKFERRVTFCRRQANLDKQFTAKATTEKALKVNSLFFQKKIYYRHLLDARIATRLWNGTK</sequence>
<gene>
    <name evidence="1" type="ORF">M514_05061</name>
</gene>
<evidence type="ECO:0000313" key="1">
    <source>
        <dbReference type="EMBL" id="KFD67281.1"/>
    </source>
</evidence>
<name>A0A085NCT5_9BILA</name>
<accession>A0A085NCT5</accession>
<organism evidence="1">
    <name type="scientific">Trichuris suis</name>
    <name type="common">pig whipworm</name>
    <dbReference type="NCBI Taxonomy" id="68888"/>
    <lineage>
        <taxon>Eukaryota</taxon>
        <taxon>Metazoa</taxon>
        <taxon>Ecdysozoa</taxon>
        <taxon>Nematoda</taxon>
        <taxon>Enoplea</taxon>
        <taxon>Dorylaimia</taxon>
        <taxon>Trichinellida</taxon>
        <taxon>Trichuridae</taxon>
        <taxon>Trichuris</taxon>
    </lineage>
</organism>